<dbReference type="CDD" id="cd00657">
    <property type="entry name" value="Ferritin_like"/>
    <property type="match status" value="1"/>
</dbReference>
<dbReference type="PANTHER" id="PTHR30458:SF0">
    <property type="entry name" value="1,2-PHENYLACETYL-COA EPOXIDASE, SUBUNIT C"/>
    <property type="match status" value="1"/>
</dbReference>
<evidence type="ECO:0000313" key="1">
    <source>
        <dbReference type="EMBL" id="MEA9358028.1"/>
    </source>
</evidence>
<protein>
    <submittedName>
        <fullName evidence="1">Phenylacetic acid catabolic protein</fullName>
    </submittedName>
</protein>
<dbReference type="Gene3D" id="1.20.1260.10">
    <property type="match status" value="1"/>
</dbReference>
<comment type="caution">
    <text evidence="1">The sequence shown here is derived from an EMBL/GenBank/DDBJ whole genome shotgun (WGS) entry which is preliminary data.</text>
</comment>
<keyword evidence="2" id="KW-1185">Reference proteome</keyword>
<dbReference type="InterPro" id="IPR012347">
    <property type="entry name" value="Ferritin-like"/>
</dbReference>
<reference evidence="1 2" key="1">
    <citation type="submission" date="2023-11" db="EMBL/GenBank/DDBJ databases">
        <title>A Novel Polar Bacteriovorax (B. antarcticus) Isolated from the Biocrust in Antarctica.</title>
        <authorList>
            <person name="Mun W."/>
            <person name="Choi S.Y."/>
            <person name="Mitchell R.J."/>
        </authorList>
    </citation>
    <scope>NUCLEOTIDE SEQUENCE [LARGE SCALE GENOMIC DNA]</scope>
    <source>
        <strain evidence="1 2">PP10</strain>
    </source>
</reference>
<sequence>MTTTARSYAPEELKLFQEIKDGRTFEATDDMPAFYRKHLLNLLWMQGDSEYSGALGYMPYIEKAPTLQEKVLVAQMVKDEMRHASVIYKLLEELGQNTTEHIAKTDLGYKLDEDQINIGFKRLKDDYRVNIFYYDIKYWTDYILFNFLMDRAAGHQLQDTFNSSYMPWKKAIEGIYKEEVMHLAHGDKWVRLLSKDPEQKKFLQERLNLWWPRVMNIFGSTQGASNDLYVNLGLKQRTNGEIRAVFVKEIEEMCEEAGLTIPEYREEDQPVREAKKH</sequence>
<dbReference type="PANTHER" id="PTHR30458">
    <property type="entry name" value="PHENYLACETIC ACID DEGRADATION PROTEIN PAA"/>
    <property type="match status" value="1"/>
</dbReference>
<accession>A0ABU5W084</accession>
<dbReference type="Proteomes" id="UP001302274">
    <property type="component" value="Unassembled WGS sequence"/>
</dbReference>
<dbReference type="SUPFAM" id="SSF47240">
    <property type="entry name" value="Ferritin-like"/>
    <property type="match status" value="1"/>
</dbReference>
<dbReference type="InterPro" id="IPR007814">
    <property type="entry name" value="PaaA_PaaC"/>
</dbReference>
<dbReference type="Pfam" id="PF05138">
    <property type="entry name" value="PaaA_PaaC"/>
    <property type="match status" value="1"/>
</dbReference>
<proteinExistence type="predicted"/>
<evidence type="ECO:0000313" key="2">
    <source>
        <dbReference type="Proteomes" id="UP001302274"/>
    </source>
</evidence>
<gene>
    <name evidence="1" type="ORF">SHI21_17480</name>
</gene>
<name>A0ABU5W084_9BACT</name>
<dbReference type="InterPro" id="IPR009078">
    <property type="entry name" value="Ferritin-like_SF"/>
</dbReference>
<organism evidence="1 2">
    <name type="scientific">Bacteriovorax antarcticus</name>
    <dbReference type="NCBI Taxonomy" id="3088717"/>
    <lineage>
        <taxon>Bacteria</taxon>
        <taxon>Pseudomonadati</taxon>
        <taxon>Bdellovibrionota</taxon>
        <taxon>Bacteriovoracia</taxon>
        <taxon>Bacteriovoracales</taxon>
        <taxon>Bacteriovoracaceae</taxon>
        <taxon>Bacteriovorax</taxon>
    </lineage>
</organism>
<dbReference type="RefSeq" id="WP_323578263.1">
    <property type="nucleotide sequence ID" value="NZ_JAYGJQ010000002.1"/>
</dbReference>
<dbReference type="EMBL" id="JAYGJQ010000002">
    <property type="protein sequence ID" value="MEA9358028.1"/>
    <property type="molecule type" value="Genomic_DNA"/>
</dbReference>
<dbReference type="InterPro" id="IPR052703">
    <property type="entry name" value="Aromatic_CoA_ox/epox"/>
</dbReference>